<evidence type="ECO:0000313" key="2">
    <source>
        <dbReference type="Proteomes" id="UP001628179"/>
    </source>
</evidence>
<proteinExistence type="predicted"/>
<reference evidence="1 2" key="1">
    <citation type="submission" date="2024-09" db="EMBL/GenBank/DDBJ databases">
        <title>Itraconazole resistance in Madurella fahalii resulting from another homologue of gene encoding cytochrome P450 14-alpha sterol demethylase (CYP51).</title>
        <authorList>
            <person name="Yoshioka I."/>
            <person name="Fahal A.H."/>
            <person name="Kaneko S."/>
            <person name="Yaguchi T."/>
        </authorList>
    </citation>
    <scope>NUCLEOTIDE SEQUENCE [LARGE SCALE GENOMIC DNA]</scope>
    <source>
        <strain evidence="1 2">IFM 68171</strain>
    </source>
</reference>
<organism evidence="1 2">
    <name type="scientific">Madurella fahalii</name>
    <dbReference type="NCBI Taxonomy" id="1157608"/>
    <lineage>
        <taxon>Eukaryota</taxon>
        <taxon>Fungi</taxon>
        <taxon>Dikarya</taxon>
        <taxon>Ascomycota</taxon>
        <taxon>Pezizomycotina</taxon>
        <taxon>Sordariomycetes</taxon>
        <taxon>Sordariomycetidae</taxon>
        <taxon>Sordariales</taxon>
        <taxon>Sordariales incertae sedis</taxon>
        <taxon>Madurella</taxon>
    </lineage>
</organism>
<dbReference type="RefSeq" id="XP_070918883.1">
    <property type="nucleotide sequence ID" value="XM_071062782.1"/>
</dbReference>
<keyword evidence="2" id="KW-1185">Reference proteome</keyword>
<gene>
    <name evidence="1" type="ORF">MFIFM68171_07362</name>
</gene>
<evidence type="ECO:0000313" key="1">
    <source>
        <dbReference type="EMBL" id="GAB1317152.1"/>
    </source>
</evidence>
<dbReference type="EMBL" id="BAAFSV010000004">
    <property type="protein sequence ID" value="GAB1317152.1"/>
    <property type="molecule type" value="Genomic_DNA"/>
</dbReference>
<dbReference type="Proteomes" id="UP001628179">
    <property type="component" value="Unassembled WGS sequence"/>
</dbReference>
<comment type="caution">
    <text evidence="1">The sequence shown here is derived from an EMBL/GenBank/DDBJ whole genome shotgun (WGS) entry which is preliminary data.</text>
</comment>
<name>A0ABQ0GHA2_9PEZI</name>
<dbReference type="GeneID" id="98178105"/>
<accession>A0ABQ0GHA2</accession>
<protein>
    <submittedName>
        <fullName evidence="1">Uncharacterized protein</fullName>
    </submittedName>
</protein>
<sequence>MTVDTGFPALMHVCHESRDFVMKHSRLRFRSSREARCKVPFGPFRFELDTVFWNQDLLPYLWSPFYTTNHGRWLSQLRHLAIASSRAFRGQHVTDCIIRRCLELRSLSVVFSDSSDDNWAMSRFVEPERRHKLRRIHPDRARVMTVLRDAMWCDPEHRITLEGFLMLFCDEINAHGESMSEPHEACVGQAWSIQSDSSADLSCFAQTFVEWRRGEWAEGCTEWRPPRG</sequence>